<dbReference type="InterPro" id="IPR003657">
    <property type="entry name" value="WRKY_dom"/>
</dbReference>
<dbReference type="GO" id="GO:0005634">
    <property type="term" value="C:nucleus"/>
    <property type="evidence" value="ECO:0007669"/>
    <property type="project" value="UniProtKB-SubCell"/>
</dbReference>
<feature type="region of interest" description="Disordered" evidence="6">
    <location>
        <begin position="97"/>
        <end position="124"/>
    </location>
</feature>
<accession>A0AAW1W034</accession>
<dbReference type="SUPFAM" id="SSF118290">
    <property type="entry name" value="WRKY DNA-binding domain"/>
    <property type="match status" value="1"/>
</dbReference>
<dbReference type="EMBL" id="JBEDUW010000007">
    <property type="protein sequence ID" value="KAK9913873.1"/>
    <property type="molecule type" value="Genomic_DNA"/>
</dbReference>
<keyword evidence="5" id="KW-0539">Nucleus</keyword>
<keyword evidence="2" id="KW-0805">Transcription regulation</keyword>
<dbReference type="Pfam" id="PF03106">
    <property type="entry name" value="WRKY"/>
    <property type="match status" value="1"/>
</dbReference>
<evidence type="ECO:0000256" key="5">
    <source>
        <dbReference type="ARBA" id="ARBA00023242"/>
    </source>
</evidence>
<evidence type="ECO:0000256" key="4">
    <source>
        <dbReference type="ARBA" id="ARBA00023163"/>
    </source>
</evidence>
<evidence type="ECO:0000256" key="1">
    <source>
        <dbReference type="ARBA" id="ARBA00004123"/>
    </source>
</evidence>
<dbReference type="PANTHER" id="PTHR31282">
    <property type="entry name" value="WRKY TRANSCRIPTION FACTOR 21-RELATED"/>
    <property type="match status" value="1"/>
</dbReference>
<dbReference type="InterPro" id="IPR036576">
    <property type="entry name" value="WRKY_dom_sf"/>
</dbReference>
<dbReference type="GO" id="GO:0003700">
    <property type="term" value="F:DNA-binding transcription factor activity"/>
    <property type="evidence" value="ECO:0007669"/>
    <property type="project" value="InterPro"/>
</dbReference>
<keyword evidence="9" id="KW-1185">Reference proteome</keyword>
<evidence type="ECO:0000256" key="6">
    <source>
        <dbReference type="SAM" id="MobiDB-lite"/>
    </source>
</evidence>
<keyword evidence="3" id="KW-0238">DNA-binding</keyword>
<evidence type="ECO:0000313" key="9">
    <source>
        <dbReference type="Proteomes" id="UP001457282"/>
    </source>
</evidence>
<dbReference type="SMART" id="SM00774">
    <property type="entry name" value="WRKY"/>
    <property type="match status" value="1"/>
</dbReference>
<gene>
    <name evidence="8" type="ORF">M0R45_037677</name>
</gene>
<dbReference type="PROSITE" id="PS50811">
    <property type="entry name" value="WRKY"/>
    <property type="match status" value="1"/>
</dbReference>
<dbReference type="GO" id="GO:0043565">
    <property type="term" value="F:sequence-specific DNA binding"/>
    <property type="evidence" value="ECO:0007669"/>
    <property type="project" value="InterPro"/>
</dbReference>
<keyword evidence="4" id="KW-0804">Transcription</keyword>
<name>A0AAW1W034_RUBAR</name>
<proteinExistence type="predicted"/>
<reference evidence="8 9" key="1">
    <citation type="journal article" date="2023" name="G3 (Bethesda)">
        <title>A chromosome-length genome assembly and annotation of blackberry (Rubus argutus, cv. 'Hillquist').</title>
        <authorList>
            <person name="Bruna T."/>
            <person name="Aryal R."/>
            <person name="Dudchenko O."/>
            <person name="Sargent D.J."/>
            <person name="Mead D."/>
            <person name="Buti M."/>
            <person name="Cavallini A."/>
            <person name="Hytonen T."/>
            <person name="Andres J."/>
            <person name="Pham M."/>
            <person name="Weisz D."/>
            <person name="Mascagni F."/>
            <person name="Usai G."/>
            <person name="Natali L."/>
            <person name="Bassil N."/>
            <person name="Fernandez G.E."/>
            <person name="Lomsadze A."/>
            <person name="Armour M."/>
            <person name="Olukolu B."/>
            <person name="Poorten T."/>
            <person name="Britton C."/>
            <person name="Davik J."/>
            <person name="Ashrafi H."/>
            <person name="Aiden E.L."/>
            <person name="Borodovsky M."/>
            <person name="Worthington M."/>
        </authorList>
    </citation>
    <scope>NUCLEOTIDE SEQUENCE [LARGE SCALE GENOMIC DNA]</scope>
    <source>
        <strain evidence="8">PI 553951</strain>
    </source>
</reference>
<dbReference type="Proteomes" id="UP001457282">
    <property type="component" value="Unassembled WGS sequence"/>
</dbReference>
<feature type="domain" description="WRKY" evidence="7">
    <location>
        <begin position="140"/>
        <end position="203"/>
    </location>
</feature>
<sequence length="341" mass="38130">MATTGLEALPADHKRVIINDLVHGRKRATELQTLLNNRGDGSSSLSAEELVKEILTSFTDSLSVLTDLSKSCGDDDHQYSGTGCGEVYPYGEVKAEPSHVDHSHCDDRSYEDSGESRKRPGCKDRRGCYKRRKNSESWIVISSTIDDGQAWRKYGQKEILNAPYPRAYFRCTRKYDQGCQATKQVQQFQDTPKTYKITYIGKHTCRNIIKGPQMIMGTSGESHGPQATTVSSESGSTPIYNHGDHGGRVSSSMIHQTLVKKEYKEGNTSSDLTDNHNDTSDVWPDFKDHHRHDFGFTDTATALSNEDVVSNMQYLDMDLVKSIDFESDFSFDEVAFPLGSL</sequence>
<evidence type="ECO:0000256" key="2">
    <source>
        <dbReference type="ARBA" id="ARBA00023015"/>
    </source>
</evidence>
<dbReference type="AlphaFoldDB" id="A0AAW1W034"/>
<dbReference type="Gene3D" id="2.20.25.80">
    <property type="entry name" value="WRKY domain"/>
    <property type="match status" value="1"/>
</dbReference>
<comment type="caution">
    <text evidence="8">The sequence shown here is derived from an EMBL/GenBank/DDBJ whole genome shotgun (WGS) entry which is preliminary data.</text>
</comment>
<organism evidence="8 9">
    <name type="scientific">Rubus argutus</name>
    <name type="common">Southern blackberry</name>
    <dbReference type="NCBI Taxonomy" id="59490"/>
    <lineage>
        <taxon>Eukaryota</taxon>
        <taxon>Viridiplantae</taxon>
        <taxon>Streptophyta</taxon>
        <taxon>Embryophyta</taxon>
        <taxon>Tracheophyta</taxon>
        <taxon>Spermatophyta</taxon>
        <taxon>Magnoliopsida</taxon>
        <taxon>eudicotyledons</taxon>
        <taxon>Gunneridae</taxon>
        <taxon>Pentapetalae</taxon>
        <taxon>rosids</taxon>
        <taxon>fabids</taxon>
        <taxon>Rosales</taxon>
        <taxon>Rosaceae</taxon>
        <taxon>Rosoideae</taxon>
        <taxon>Rosoideae incertae sedis</taxon>
        <taxon>Rubus</taxon>
    </lineage>
</organism>
<evidence type="ECO:0000259" key="7">
    <source>
        <dbReference type="PROSITE" id="PS50811"/>
    </source>
</evidence>
<protein>
    <recommendedName>
        <fullName evidence="7">WRKY domain-containing protein</fullName>
    </recommendedName>
</protein>
<evidence type="ECO:0000313" key="8">
    <source>
        <dbReference type="EMBL" id="KAK9913873.1"/>
    </source>
</evidence>
<dbReference type="InterPro" id="IPR044810">
    <property type="entry name" value="WRKY_plant"/>
</dbReference>
<comment type="subcellular location">
    <subcellularLocation>
        <location evidence="1">Nucleus</location>
    </subcellularLocation>
</comment>
<evidence type="ECO:0000256" key="3">
    <source>
        <dbReference type="ARBA" id="ARBA00023125"/>
    </source>
</evidence>